<dbReference type="GO" id="GO:0006310">
    <property type="term" value="P:DNA recombination"/>
    <property type="evidence" value="ECO:0007669"/>
    <property type="project" value="InterPro"/>
</dbReference>
<keyword evidence="2 8" id="KW-0436">Ligase</keyword>
<dbReference type="PANTHER" id="PTHR47810:SF1">
    <property type="entry name" value="DNA LIGASE B"/>
    <property type="match status" value="1"/>
</dbReference>
<dbReference type="InterPro" id="IPR012340">
    <property type="entry name" value="NA-bd_OB-fold"/>
</dbReference>
<evidence type="ECO:0000259" key="7">
    <source>
        <dbReference type="PROSITE" id="PS50160"/>
    </source>
</evidence>
<evidence type="ECO:0000313" key="9">
    <source>
        <dbReference type="Proteomes" id="UP000196027"/>
    </source>
</evidence>
<dbReference type="AlphaFoldDB" id="A0A1Y0IGB8"/>
<dbReference type="GO" id="GO:0006281">
    <property type="term" value="P:DNA repair"/>
    <property type="evidence" value="ECO:0007669"/>
    <property type="project" value="UniProtKB-KW"/>
</dbReference>
<evidence type="ECO:0000256" key="2">
    <source>
        <dbReference type="ARBA" id="ARBA00022598"/>
    </source>
</evidence>
<keyword evidence="3" id="KW-0235">DNA replication</keyword>
<evidence type="ECO:0000256" key="5">
    <source>
        <dbReference type="ARBA" id="ARBA00023204"/>
    </source>
</evidence>
<gene>
    <name evidence="8" type="ORF">OLMES_5561</name>
</gene>
<evidence type="ECO:0000256" key="4">
    <source>
        <dbReference type="ARBA" id="ARBA00022763"/>
    </source>
</evidence>
<dbReference type="RefSeq" id="WP_198343157.1">
    <property type="nucleotide sequence ID" value="NZ_CP021425.1"/>
</dbReference>
<dbReference type="GO" id="GO:0005524">
    <property type="term" value="F:ATP binding"/>
    <property type="evidence" value="ECO:0007669"/>
    <property type="project" value="InterPro"/>
</dbReference>
<comment type="catalytic activity">
    <reaction evidence="6">
        <text>ATP + (deoxyribonucleotide)n-3'-hydroxyl + 5'-phospho-(deoxyribonucleotide)m = (deoxyribonucleotide)n+m + AMP + diphosphate.</text>
        <dbReference type="EC" id="6.5.1.1"/>
    </reaction>
</comment>
<evidence type="ECO:0000313" key="8">
    <source>
        <dbReference type="EMBL" id="ARU59541.1"/>
    </source>
</evidence>
<name>A0A1Y0IGB8_9GAMM</name>
<dbReference type="KEGG" id="ome:OLMES_5561"/>
<dbReference type="InterPro" id="IPR050326">
    <property type="entry name" value="NAD_dep_DNA_ligaseB"/>
</dbReference>
<dbReference type="Proteomes" id="UP000196027">
    <property type="component" value="Chromosome"/>
</dbReference>
<sequence length="285" mass="32586">MFPFLIVLTLFISLIYSTLAVSAPDTPRLMLSRLYQVDQHSHFQVQRYWVSEKLDGVRAYWNGRALVTRAGNVIHAPVWFTAPFPAQALDGELWIQRGAFARVSGIVRKHQPDDREWQQVKYMIFDLPDEVTPFTQRLAALTNLIDSVPAPWLKVIPQTQFESRDELDLHLQQTVATGGEGLMLHHENALYQPGRTDSLLKLKINQDAEARVIGYVPGKGKFENQLGALIVQTQDGKTFKIGTGFSHDERKNPPAKGTWVTYQYNGYTKNGLPRFARFIRERDDY</sequence>
<keyword evidence="5" id="KW-0234">DNA repair</keyword>
<dbReference type="PROSITE" id="PS50160">
    <property type="entry name" value="DNA_LIGASE_A3"/>
    <property type="match status" value="1"/>
</dbReference>
<dbReference type="GO" id="GO:0006260">
    <property type="term" value="P:DNA replication"/>
    <property type="evidence" value="ECO:0007669"/>
    <property type="project" value="UniProtKB-KW"/>
</dbReference>
<evidence type="ECO:0000256" key="6">
    <source>
        <dbReference type="ARBA" id="ARBA00034003"/>
    </source>
</evidence>
<dbReference type="NCBIfam" id="NF006592">
    <property type="entry name" value="PRK09125.1"/>
    <property type="match status" value="1"/>
</dbReference>
<dbReference type="CDD" id="cd08041">
    <property type="entry name" value="OBF_kDNA_ligase_like"/>
    <property type="match status" value="1"/>
</dbReference>
<comment type="cofactor">
    <cofactor evidence="1">
        <name>a divalent metal cation</name>
        <dbReference type="ChEBI" id="CHEBI:60240"/>
    </cofactor>
</comment>
<dbReference type="CDD" id="cd07896">
    <property type="entry name" value="Adenylation_kDNA_ligase_like"/>
    <property type="match status" value="1"/>
</dbReference>
<dbReference type="InterPro" id="IPR012310">
    <property type="entry name" value="DNA_ligase_ATP-dep_cent"/>
</dbReference>
<dbReference type="Gene3D" id="3.30.1490.70">
    <property type="match status" value="1"/>
</dbReference>
<evidence type="ECO:0000256" key="1">
    <source>
        <dbReference type="ARBA" id="ARBA00001968"/>
    </source>
</evidence>
<dbReference type="InterPro" id="IPR029319">
    <property type="entry name" value="DNA_ligase_OB"/>
</dbReference>
<dbReference type="PANTHER" id="PTHR47810">
    <property type="entry name" value="DNA LIGASE"/>
    <property type="match status" value="1"/>
</dbReference>
<keyword evidence="9" id="KW-1185">Reference proteome</keyword>
<organism evidence="8 9">
    <name type="scientific">Oleiphilus messinensis</name>
    <dbReference type="NCBI Taxonomy" id="141451"/>
    <lineage>
        <taxon>Bacteria</taxon>
        <taxon>Pseudomonadati</taxon>
        <taxon>Pseudomonadota</taxon>
        <taxon>Gammaproteobacteria</taxon>
        <taxon>Oceanospirillales</taxon>
        <taxon>Oleiphilaceae</taxon>
        <taxon>Oleiphilus</taxon>
    </lineage>
</organism>
<dbReference type="Pfam" id="PF01068">
    <property type="entry name" value="DNA_ligase_A_M"/>
    <property type="match status" value="1"/>
</dbReference>
<evidence type="ECO:0000256" key="3">
    <source>
        <dbReference type="ARBA" id="ARBA00022705"/>
    </source>
</evidence>
<dbReference type="Gene3D" id="2.40.50.140">
    <property type="entry name" value="Nucleic acid-binding proteins"/>
    <property type="match status" value="1"/>
</dbReference>
<reference evidence="8 9" key="1">
    <citation type="submission" date="2017-05" db="EMBL/GenBank/DDBJ databases">
        <title>Genomic insights into alkan degradation activity of Oleiphilus messinensis.</title>
        <authorList>
            <person name="Kozyavkin S.A."/>
            <person name="Slesarev A.I."/>
            <person name="Golyshin P.N."/>
            <person name="Korzhenkov A."/>
            <person name="Golyshina O.N."/>
            <person name="Toshchakov S.V."/>
        </authorList>
    </citation>
    <scope>NUCLEOTIDE SEQUENCE [LARGE SCALE GENOMIC DNA]</scope>
    <source>
        <strain evidence="8 9">ME102</strain>
    </source>
</reference>
<protein>
    <submittedName>
        <fullName evidence="8">DNA ligase</fullName>
    </submittedName>
</protein>
<accession>A0A1Y0IGB8</accession>
<dbReference type="Gene3D" id="3.30.470.30">
    <property type="entry name" value="DNA ligase/mRNA capping enzyme"/>
    <property type="match status" value="1"/>
</dbReference>
<dbReference type="EMBL" id="CP021425">
    <property type="protein sequence ID" value="ARU59541.1"/>
    <property type="molecule type" value="Genomic_DNA"/>
</dbReference>
<dbReference type="SUPFAM" id="SSF56091">
    <property type="entry name" value="DNA ligase/mRNA capping enzyme, catalytic domain"/>
    <property type="match status" value="1"/>
</dbReference>
<proteinExistence type="predicted"/>
<feature type="domain" description="ATP-dependent DNA ligase family profile" evidence="7">
    <location>
        <begin position="133"/>
        <end position="235"/>
    </location>
</feature>
<keyword evidence="4" id="KW-0227">DNA damage</keyword>
<dbReference type="GO" id="GO:0003910">
    <property type="term" value="F:DNA ligase (ATP) activity"/>
    <property type="evidence" value="ECO:0007669"/>
    <property type="project" value="UniProtKB-EC"/>
</dbReference>
<dbReference type="Pfam" id="PF14743">
    <property type="entry name" value="DNA_ligase_OB_2"/>
    <property type="match status" value="1"/>
</dbReference>
<dbReference type="SUPFAM" id="SSF50249">
    <property type="entry name" value="Nucleic acid-binding proteins"/>
    <property type="match status" value="1"/>
</dbReference>